<evidence type="ECO:0000256" key="2">
    <source>
        <dbReference type="ARBA" id="ARBA00022475"/>
    </source>
</evidence>
<gene>
    <name evidence="17" type="primary">LOC118411316</name>
</gene>
<sequence>MDIFNNSTNGTNGTEMIPFFIEKYKHGAGVMALIILAYVLVFVLCVAGNIVVCTVVIRTPTLRTVTNYFILNLAVSDLLVAIFCMPFTLVEHILTEYQFGDFLCRVTPMIQGVSVAASVYTMTAIAFDRYRAIVFPMKDRMTLQGMAQVVVGIWVCGVAIMIPQVFVLEVVSYKPNAHISVSACIEIWPNPAYKQVYTASLFSLVYVIPLLVILYLYCRVIHKLSTTTPSTSQNGGRPTQSAVSRKRVKVLKMLITVVVLFALSWLPLYTCWMLDEFADLALWQRAIISHYIYPIGHWLAYSNSCVNPIIYGFFNSNIRKNLDSRDSKRRKEIDTRAKKPSPTPTTKHTQFRRDVIEMQPLNFK</sequence>
<feature type="transmembrane region" description="Helical" evidence="14">
    <location>
        <begin position="147"/>
        <end position="166"/>
    </location>
</feature>
<dbReference type="GO" id="GO:0005886">
    <property type="term" value="C:plasma membrane"/>
    <property type="evidence" value="ECO:0000318"/>
    <property type="project" value="GO_Central"/>
</dbReference>
<dbReference type="InterPro" id="IPR017452">
    <property type="entry name" value="GPCR_Rhodpsn_7TM"/>
</dbReference>
<feature type="transmembrane region" description="Helical" evidence="14">
    <location>
        <begin position="295"/>
        <end position="314"/>
    </location>
</feature>
<dbReference type="GO" id="GO:0007186">
    <property type="term" value="P:G protein-coupled receptor signaling pathway"/>
    <property type="evidence" value="ECO:0000318"/>
    <property type="project" value="GO_Central"/>
</dbReference>
<feature type="transmembrane region" description="Helical" evidence="14">
    <location>
        <begin position="109"/>
        <end position="127"/>
    </location>
</feature>
<dbReference type="PRINTS" id="PR01570">
    <property type="entry name" value="NPFFRECEPTOR"/>
</dbReference>
<evidence type="ECO:0000259" key="15">
    <source>
        <dbReference type="PROSITE" id="PS50262"/>
    </source>
</evidence>
<feature type="compositionally biased region" description="Basic and acidic residues" evidence="13">
    <location>
        <begin position="325"/>
        <end position="337"/>
    </location>
</feature>
<comment type="subcellular location">
    <subcellularLocation>
        <location evidence="1">Cell membrane</location>
        <topology evidence="1">Multi-pass membrane protein</topology>
    </subcellularLocation>
</comment>
<dbReference type="Pfam" id="PF00001">
    <property type="entry name" value="7tm_1"/>
    <property type="match status" value="1"/>
</dbReference>
<name>A0A9J7MJP5_BRAFL</name>
<accession>A0A9J7MJP5</accession>
<dbReference type="SUPFAM" id="SSF81321">
    <property type="entry name" value="Family A G protein-coupled receptor-like"/>
    <property type="match status" value="1"/>
</dbReference>
<keyword evidence="5 12" id="KW-0297">G-protein coupled receptor</keyword>
<keyword evidence="2" id="KW-1003">Cell membrane</keyword>
<keyword evidence="7" id="KW-1015">Disulfide bond</keyword>
<evidence type="ECO:0000256" key="11">
    <source>
        <dbReference type="ARBA" id="ARBA00025478"/>
    </source>
</evidence>
<dbReference type="PROSITE" id="PS00237">
    <property type="entry name" value="G_PROTEIN_RECEP_F1_1"/>
    <property type="match status" value="1"/>
</dbReference>
<evidence type="ECO:0000256" key="12">
    <source>
        <dbReference type="RuleBase" id="RU000688"/>
    </source>
</evidence>
<feature type="transmembrane region" description="Helical" evidence="14">
    <location>
        <begin position="30"/>
        <end position="57"/>
    </location>
</feature>
<dbReference type="FunFam" id="1.20.1070.10:FF:000614">
    <property type="entry name" value="Uncharacterized protein"/>
    <property type="match status" value="1"/>
</dbReference>
<proteinExistence type="inferred from homology"/>
<dbReference type="CDD" id="cd15207">
    <property type="entry name" value="7tmA_NPFFR"/>
    <property type="match status" value="1"/>
</dbReference>
<evidence type="ECO:0000256" key="14">
    <source>
        <dbReference type="SAM" id="Phobius"/>
    </source>
</evidence>
<dbReference type="GO" id="GO:0004930">
    <property type="term" value="F:G protein-coupled receptor activity"/>
    <property type="evidence" value="ECO:0000318"/>
    <property type="project" value="GO_Central"/>
</dbReference>
<evidence type="ECO:0000313" key="17">
    <source>
        <dbReference type="RefSeq" id="XP_035669411.1"/>
    </source>
</evidence>
<dbReference type="OrthoDB" id="5953793at2759"/>
<dbReference type="PANTHER" id="PTHR24241">
    <property type="entry name" value="NEUROPEPTIDE RECEPTOR-RELATED G-PROTEIN COUPLED RECEPTOR"/>
    <property type="match status" value="1"/>
</dbReference>
<reference evidence="16" key="1">
    <citation type="journal article" date="2020" name="Nat. Ecol. Evol.">
        <title>Deeply conserved synteny resolves early events in vertebrate evolution.</title>
        <authorList>
            <person name="Simakov O."/>
            <person name="Marletaz F."/>
            <person name="Yue J.X."/>
            <person name="O'Connell B."/>
            <person name="Jenkins J."/>
            <person name="Brandt A."/>
            <person name="Calef R."/>
            <person name="Tung C.H."/>
            <person name="Huang T.K."/>
            <person name="Schmutz J."/>
            <person name="Satoh N."/>
            <person name="Yu J.K."/>
            <person name="Putnam N.H."/>
            <person name="Green R.E."/>
            <person name="Rokhsar D.S."/>
        </authorList>
    </citation>
    <scope>NUCLEOTIDE SEQUENCE [LARGE SCALE GENOMIC DNA]</scope>
    <source>
        <strain evidence="16">S238N-H82</strain>
    </source>
</reference>
<dbReference type="GO" id="GO:0008188">
    <property type="term" value="F:neuropeptide receptor activity"/>
    <property type="evidence" value="ECO:0007669"/>
    <property type="project" value="InterPro"/>
</dbReference>
<evidence type="ECO:0000256" key="5">
    <source>
        <dbReference type="ARBA" id="ARBA00023040"/>
    </source>
</evidence>
<evidence type="ECO:0000256" key="7">
    <source>
        <dbReference type="ARBA" id="ARBA00023157"/>
    </source>
</evidence>
<dbReference type="OMA" id="SACIEIW"/>
<evidence type="ECO:0000256" key="1">
    <source>
        <dbReference type="ARBA" id="ARBA00004651"/>
    </source>
</evidence>
<keyword evidence="6 14" id="KW-0472">Membrane</keyword>
<dbReference type="Gene3D" id="1.20.1070.10">
    <property type="entry name" value="Rhodopsin 7-helix transmembrane proteins"/>
    <property type="match status" value="1"/>
</dbReference>
<dbReference type="RefSeq" id="XP_035669411.1">
    <property type="nucleotide sequence ID" value="XM_035813518.1"/>
</dbReference>
<protein>
    <submittedName>
        <fullName evidence="17">Neuropeptide FF receptor 2-like</fullName>
    </submittedName>
</protein>
<dbReference type="GO" id="GO:0032870">
    <property type="term" value="P:cellular response to hormone stimulus"/>
    <property type="evidence" value="ECO:0000318"/>
    <property type="project" value="GO_Central"/>
</dbReference>
<evidence type="ECO:0000256" key="6">
    <source>
        <dbReference type="ARBA" id="ARBA00023136"/>
    </source>
</evidence>
<dbReference type="GeneID" id="118411316"/>
<dbReference type="SMART" id="SM01381">
    <property type="entry name" value="7TM_GPCR_Srsx"/>
    <property type="match status" value="1"/>
</dbReference>
<organism evidence="16 17">
    <name type="scientific">Branchiostoma floridae</name>
    <name type="common">Florida lancelet</name>
    <name type="synonym">Amphioxus</name>
    <dbReference type="NCBI Taxonomy" id="7739"/>
    <lineage>
        <taxon>Eukaryota</taxon>
        <taxon>Metazoa</taxon>
        <taxon>Chordata</taxon>
        <taxon>Cephalochordata</taxon>
        <taxon>Leptocardii</taxon>
        <taxon>Amphioxiformes</taxon>
        <taxon>Branchiostomatidae</taxon>
        <taxon>Branchiostoma</taxon>
    </lineage>
</organism>
<feature type="transmembrane region" description="Helical" evidence="14">
    <location>
        <begin position="69"/>
        <end position="89"/>
    </location>
</feature>
<keyword evidence="10 12" id="KW-0807">Transducer</keyword>
<evidence type="ECO:0000256" key="3">
    <source>
        <dbReference type="ARBA" id="ARBA00022692"/>
    </source>
</evidence>
<feature type="transmembrane region" description="Helical" evidence="14">
    <location>
        <begin position="254"/>
        <end position="275"/>
    </location>
</feature>
<dbReference type="PROSITE" id="PS50262">
    <property type="entry name" value="G_PROTEIN_RECEP_F1_2"/>
    <property type="match status" value="1"/>
</dbReference>
<evidence type="ECO:0000256" key="10">
    <source>
        <dbReference type="ARBA" id="ARBA00023224"/>
    </source>
</evidence>
<feature type="transmembrane region" description="Helical" evidence="14">
    <location>
        <begin position="196"/>
        <end position="217"/>
    </location>
</feature>
<dbReference type="InterPro" id="IPR005395">
    <property type="entry name" value="NPFF_rcpt"/>
</dbReference>
<keyword evidence="9" id="KW-0325">Glycoprotein</keyword>
<evidence type="ECO:0000256" key="9">
    <source>
        <dbReference type="ARBA" id="ARBA00023180"/>
    </source>
</evidence>
<dbReference type="KEGG" id="bfo:118411316"/>
<comment type="function">
    <text evidence="11">Receptor for NPAF (A-18-F-amide) and NPFF (F-8-F-amide) neuropeptides, also known as morphine-modulating peptides. Can also be activated by a variety of naturally occurring or synthetic FMRF-amide like ligands. This receptor mediates its action by association with G proteins that activate a phosphatidylinositol-calcium second messenger system.</text>
</comment>
<evidence type="ECO:0000313" key="16">
    <source>
        <dbReference type="Proteomes" id="UP000001554"/>
    </source>
</evidence>
<dbReference type="Proteomes" id="UP000001554">
    <property type="component" value="Chromosome 3"/>
</dbReference>
<keyword evidence="3 12" id="KW-0812">Transmembrane</keyword>
<dbReference type="InterPro" id="IPR000276">
    <property type="entry name" value="GPCR_Rhodpsn"/>
</dbReference>
<comment type="similarity">
    <text evidence="12">Belongs to the G-protein coupled receptor 1 family.</text>
</comment>
<evidence type="ECO:0000256" key="8">
    <source>
        <dbReference type="ARBA" id="ARBA00023170"/>
    </source>
</evidence>
<feature type="domain" description="G-protein coupled receptors family 1 profile" evidence="15">
    <location>
        <begin position="48"/>
        <end position="311"/>
    </location>
</feature>
<reference evidence="17" key="2">
    <citation type="submission" date="2025-08" db="UniProtKB">
        <authorList>
            <consortium name="RefSeq"/>
        </authorList>
    </citation>
    <scope>IDENTIFICATION</scope>
    <source>
        <strain evidence="17">S238N-H82</strain>
        <tissue evidence="17">Testes</tissue>
    </source>
</reference>
<keyword evidence="8 12" id="KW-0675">Receptor</keyword>
<keyword evidence="4 14" id="KW-1133">Transmembrane helix</keyword>
<evidence type="ECO:0000256" key="13">
    <source>
        <dbReference type="SAM" id="MobiDB-lite"/>
    </source>
</evidence>
<feature type="region of interest" description="Disordered" evidence="13">
    <location>
        <begin position="325"/>
        <end position="349"/>
    </location>
</feature>
<keyword evidence="16" id="KW-1185">Reference proteome</keyword>
<dbReference type="PANTHER" id="PTHR24241:SF76">
    <property type="entry name" value="NEUROPEPTIDE SIFAMIDE RECEPTOR"/>
    <property type="match status" value="1"/>
</dbReference>
<evidence type="ECO:0000256" key="4">
    <source>
        <dbReference type="ARBA" id="ARBA00022989"/>
    </source>
</evidence>
<dbReference type="PRINTS" id="PR00237">
    <property type="entry name" value="GPCRRHODOPSN"/>
</dbReference>
<dbReference type="AlphaFoldDB" id="A0A9J7MJP5"/>